<dbReference type="Pfam" id="PF12796">
    <property type="entry name" value="Ank_2"/>
    <property type="match status" value="1"/>
</dbReference>
<protein>
    <submittedName>
        <fullName evidence="6">Ankyrin</fullName>
    </submittedName>
</protein>
<keyword evidence="4" id="KW-0175">Coiled coil</keyword>
<evidence type="ECO:0000256" key="2">
    <source>
        <dbReference type="ARBA" id="ARBA00023043"/>
    </source>
</evidence>
<dbReference type="InterPro" id="IPR002110">
    <property type="entry name" value="Ankyrin_rpt"/>
</dbReference>
<evidence type="ECO:0000313" key="6">
    <source>
        <dbReference type="EMBL" id="KZO98018.1"/>
    </source>
</evidence>
<sequence>MSLCPPAKLGRTAGPSTRKESRNLQERLRKAIQDNNFFLVRRLVSRPDVDIRNPDVDEDDSADQYTSLAWAALCGHAEIFEYLLNCGHDDLELSKDEENNTILILLASLRKGLPNPYNGDLLVNDVHQASMRMARAYHERYPMLLDWANEQGKTALHIAASSGNEDFARLLCDLGADFDLPDMLGNTPLHYASAWGHSTVAQLMINRGCQYLARNNQGFTAPDFAFSQNTKDELEQFIRNLIESNKKLRRARSAAAREDWNRFSIDSSISSESAELVDGYTNGRQRVRSLSNASGTTSSGDTDYGGQIPSSPAALPRSPVRDILNHIFQLVKFVKGSFHGTDTQSIVYLARHIAAGQGLVPDGDTSGTFSALPFEVNPTWTSYLTGCASDT</sequence>
<accession>A0A167NSG4</accession>
<evidence type="ECO:0000256" key="1">
    <source>
        <dbReference type="ARBA" id="ARBA00022737"/>
    </source>
</evidence>
<feature type="coiled-coil region" evidence="4">
    <location>
        <begin position="231"/>
        <end position="258"/>
    </location>
</feature>
<dbReference type="Proteomes" id="UP000076738">
    <property type="component" value="Unassembled WGS sequence"/>
</dbReference>
<dbReference type="Gene3D" id="1.25.40.20">
    <property type="entry name" value="Ankyrin repeat-containing domain"/>
    <property type="match status" value="2"/>
</dbReference>
<feature type="compositionally biased region" description="Low complexity" evidence="5">
    <location>
        <begin position="294"/>
        <end position="306"/>
    </location>
</feature>
<dbReference type="STRING" id="1330018.A0A167NSG4"/>
<reference evidence="6 7" key="1">
    <citation type="journal article" date="2016" name="Mol. Biol. Evol.">
        <title>Comparative Genomics of Early-Diverging Mushroom-Forming Fungi Provides Insights into the Origins of Lignocellulose Decay Capabilities.</title>
        <authorList>
            <person name="Nagy L.G."/>
            <person name="Riley R."/>
            <person name="Tritt A."/>
            <person name="Adam C."/>
            <person name="Daum C."/>
            <person name="Floudas D."/>
            <person name="Sun H."/>
            <person name="Yadav J.S."/>
            <person name="Pangilinan J."/>
            <person name="Larsson K.H."/>
            <person name="Matsuura K."/>
            <person name="Barry K."/>
            <person name="Labutti K."/>
            <person name="Kuo R."/>
            <person name="Ohm R.A."/>
            <person name="Bhattacharya S.S."/>
            <person name="Shirouzu T."/>
            <person name="Yoshinaga Y."/>
            <person name="Martin F.M."/>
            <person name="Grigoriev I.V."/>
            <person name="Hibbett D.S."/>
        </authorList>
    </citation>
    <scope>NUCLEOTIDE SEQUENCE [LARGE SCALE GENOMIC DNA]</scope>
    <source>
        <strain evidence="6 7">TUFC12733</strain>
    </source>
</reference>
<organism evidence="6 7">
    <name type="scientific">Calocera viscosa (strain TUFC12733)</name>
    <dbReference type="NCBI Taxonomy" id="1330018"/>
    <lineage>
        <taxon>Eukaryota</taxon>
        <taxon>Fungi</taxon>
        <taxon>Dikarya</taxon>
        <taxon>Basidiomycota</taxon>
        <taxon>Agaricomycotina</taxon>
        <taxon>Dacrymycetes</taxon>
        <taxon>Dacrymycetales</taxon>
        <taxon>Dacrymycetaceae</taxon>
        <taxon>Calocera</taxon>
    </lineage>
</organism>
<evidence type="ECO:0000256" key="4">
    <source>
        <dbReference type="SAM" id="Coils"/>
    </source>
</evidence>
<feature type="region of interest" description="Disordered" evidence="5">
    <location>
        <begin position="287"/>
        <end position="315"/>
    </location>
</feature>
<dbReference type="PROSITE" id="PS50297">
    <property type="entry name" value="ANK_REP_REGION"/>
    <property type="match status" value="2"/>
</dbReference>
<keyword evidence="1" id="KW-0677">Repeat</keyword>
<name>A0A167NSG4_CALVF</name>
<feature type="repeat" description="ANK" evidence="3">
    <location>
        <begin position="151"/>
        <end position="183"/>
    </location>
</feature>
<dbReference type="SMART" id="SM00248">
    <property type="entry name" value="ANK"/>
    <property type="match status" value="3"/>
</dbReference>
<dbReference type="EMBL" id="KV417277">
    <property type="protein sequence ID" value="KZO98018.1"/>
    <property type="molecule type" value="Genomic_DNA"/>
</dbReference>
<dbReference type="PANTHER" id="PTHR24171">
    <property type="entry name" value="ANKYRIN REPEAT DOMAIN-CONTAINING PROTEIN 39-RELATED"/>
    <property type="match status" value="1"/>
</dbReference>
<keyword evidence="2 3" id="KW-0040">ANK repeat</keyword>
<dbReference type="InterPro" id="IPR036770">
    <property type="entry name" value="Ankyrin_rpt-contain_sf"/>
</dbReference>
<dbReference type="PANTHER" id="PTHR24171:SF9">
    <property type="entry name" value="ANKYRIN REPEAT DOMAIN-CONTAINING PROTEIN 39"/>
    <property type="match status" value="1"/>
</dbReference>
<keyword evidence="7" id="KW-1185">Reference proteome</keyword>
<proteinExistence type="predicted"/>
<evidence type="ECO:0000256" key="5">
    <source>
        <dbReference type="SAM" id="MobiDB-lite"/>
    </source>
</evidence>
<feature type="repeat" description="ANK" evidence="3">
    <location>
        <begin position="184"/>
        <end position="216"/>
    </location>
</feature>
<feature type="region of interest" description="Disordered" evidence="5">
    <location>
        <begin position="1"/>
        <end position="22"/>
    </location>
</feature>
<gene>
    <name evidence="6" type="ORF">CALVIDRAFT_562415</name>
</gene>
<dbReference type="OrthoDB" id="341259at2759"/>
<dbReference type="SUPFAM" id="SSF48403">
    <property type="entry name" value="Ankyrin repeat"/>
    <property type="match status" value="1"/>
</dbReference>
<evidence type="ECO:0000313" key="7">
    <source>
        <dbReference type="Proteomes" id="UP000076738"/>
    </source>
</evidence>
<dbReference type="PROSITE" id="PS50088">
    <property type="entry name" value="ANK_REPEAT"/>
    <property type="match status" value="2"/>
</dbReference>
<evidence type="ECO:0000256" key="3">
    <source>
        <dbReference type="PROSITE-ProRule" id="PRU00023"/>
    </source>
</evidence>
<dbReference type="AlphaFoldDB" id="A0A167NSG4"/>